<dbReference type="InterPro" id="IPR020846">
    <property type="entry name" value="MFS_dom"/>
</dbReference>
<feature type="transmembrane region" description="Helical" evidence="5">
    <location>
        <begin position="178"/>
        <end position="198"/>
    </location>
</feature>
<evidence type="ECO:0000256" key="5">
    <source>
        <dbReference type="SAM" id="Phobius"/>
    </source>
</evidence>
<evidence type="ECO:0000313" key="7">
    <source>
        <dbReference type="EMBL" id="PKZ59666.1"/>
    </source>
</evidence>
<feature type="transmembrane region" description="Helical" evidence="5">
    <location>
        <begin position="240"/>
        <end position="258"/>
    </location>
</feature>
<dbReference type="InterPro" id="IPR036259">
    <property type="entry name" value="MFS_trans_sf"/>
</dbReference>
<evidence type="ECO:0000256" key="1">
    <source>
        <dbReference type="ARBA" id="ARBA00004651"/>
    </source>
</evidence>
<reference evidence="7 8" key="1">
    <citation type="submission" date="2017-12" db="EMBL/GenBank/DDBJ databases">
        <title>Phylogenetic diversity of female urinary microbiome.</title>
        <authorList>
            <person name="Thomas-White K."/>
            <person name="Wolfe A.J."/>
        </authorList>
    </citation>
    <scope>NUCLEOTIDE SEQUENCE [LARGE SCALE GENOMIC DNA]</scope>
    <source>
        <strain evidence="7 8">UMB0682</strain>
    </source>
</reference>
<dbReference type="GO" id="GO:0022857">
    <property type="term" value="F:transmembrane transporter activity"/>
    <property type="evidence" value="ECO:0007669"/>
    <property type="project" value="InterPro"/>
</dbReference>
<feature type="transmembrane region" description="Helical" evidence="5">
    <location>
        <begin position="447"/>
        <end position="469"/>
    </location>
</feature>
<dbReference type="EMBL" id="PKJN01000002">
    <property type="protein sequence ID" value="PKZ59666.1"/>
    <property type="molecule type" value="Genomic_DNA"/>
</dbReference>
<dbReference type="Proteomes" id="UP000234905">
    <property type="component" value="Unassembled WGS sequence"/>
</dbReference>
<evidence type="ECO:0000259" key="6">
    <source>
        <dbReference type="PROSITE" id="PS50850"/>
    </source>
</evidence>
<feature type="transmembrane region" description="Helical" evidence="5">
    <location>
        <begin position="279"/>
        <end position="301"/>
    </location>
</feature>
<gene>
    <name evidence="7" type="ORF">CYJ61_05125</name>
</gene>
<dbReference type="InterPro" id="IPR011701">
    <property type="entry name" value="MFS"/>
</dbReference>
<evidence type="ECO:0000256" key="3">
    <source>
        <dbReference type="ARBA" id="ARBA00022989"/>
    </source>
</evidence>
<keyword evidence="2 5" id="KW-0812">Transmembrane</keyword>
<dbReference type="Pfam" id="PF07690">
    <property type="entry name" value="MFS_1"/>
    <property type="match status" value="1"/>
</dbReference>
<keyword evidence="3 5" id="KW-1133">Transmembrane helix</keyword>
<comment type="caution">
    <text evidence="7">The sequence shown here is derived from an EMBL/GenBank/DDBJ whole genome shotgun (WGS) entry which is preliminary data.</text>
</comment>
<feature type="transmembrane region" description="Helical" evidence="5">
    <location>
        <begin position="90"/>
        <end position="107"/>
    </location>
</feature>
<evidence type="ECO:0000256" key="2">
    <source>
        <dbReference type="ARBA" id="ARBA00022692"/>
    </source>
</evidence>
<sequence>MVEVESPTFSTRMLDKGGRSVLALMVAFLAAIFAFQLNVSMLSPVLTTMSKELHTTDTQIALTQTIFFTAAALFSLFLPRLSDLIGRKKVLSGILISTLFGSIISALAQDVNMLMLGRILQGASGPVLPMCLIMLRVRVQQEKSYAKLMAILSSVNGGIAGFDALLGGWLASKYGFRSVFWIMASIATIAVIMIIVLADESRSDATSRMDWLGVVTLGIAFLAIYLSINELSNKLAKSNWLMVLILVLVAVLFFAIFWKIEVLSAAPLVSTTYMKQRRTWGLLLCTLLTMTGVFALINGVVIKLANDSKFGANIGTNMVSFVTLTPYAIIGLLFGTISGVLAANYGYRLVLRIGIAFSMICVAFGVYVAYMPSAWALVLFSVWVGVSYSGMANIMLNGLGIVLSPKDNPGYLPGMNAGAFNLGAGLSFAILYAVMTNVASLSGVTCGYAAAMVAGVVLLAFALACSFLIPDPKAADK</sequence>
<dbReference type="Gene3D" id="1.20.1720.10">
    <property type="entry name" value="Multidrug resistance protein D"/>
    <property type="match status" value="1"/>
</dbReference>
<feature type="transmembrane region" description="Helical" evidence="5">
    <location>
        <begin position="21"/>
        <end position="39"/>
    </location>
</feature>
<proteinExistence type="predicted"/>
<feature type="domain" description="Major facilitator superfamily (MFS) profile" evidence="6">
    <location>
        <begin position="24"/>
        <end position="473"/>
    </location>
</feature>
<feature type="transmembrane region" description="Helical" evidence="5">
    <location>
        <begin position="321"/>
        <end position="342"/>
    </location>
</feature>
<comment type="subcellular location">
    <subcellularLocation>
        <location evidence="1">Cell membrane</location>
        <topology evidence="1">Multi-pass membrane protein</topology>
    </subcellularLocation>
</comment>
<feature type="transmembrane region" description="Helical" evidence="5">
    <location>
        <begin position="210"/>
        <end position="228"/>
    </location>
</feature>
<feature type="transmembrane region" description="Helical" evidence="5">
    <location>
        <begin position="119"/>
        <end position="137"/>
    </location>
</feature>
<name>A0AAP8IT83_GARVA</name>
<evidence type="ECO:0000313" key="8">
    <source>
        <dbReference type="Proteomes" id="UP000234905"/>
    </source>
</evidence>
<evidence type="ECO:0000256" key="4">
    <source>
        <dbReference type="ARBA" id="ARBA00023136"/>
    </source>
</evidence>
<dbReference type="PROSITE" id="PS50850">
    <property type="entry name" value="MFS"/>
    <property type="match status" value="1"/>
</dbReference>
<dbReference type="AlphaFoldDB" id="A0AAP8IT83"/>
<feature type="transmembrane region" description="Helical" evidence="5">
    <location>
        <begin position="415"/>
        <end position="435"/>
    </location>
</feature>
<feature type="transmembrane region" description="Helical" evidence="5">
    <location>
        <begin position="349"/>
        <end position="370"/>
    </location>
</feature>
<organism evidence="7 8">
    <name type="scientific">Gardnerella vaginalis</name>
    <dbReference type="NCBI Taxonomy" id="2702"/>
    <lineage>
        <taxon>Bacteria</taxon>
        <taxon>Bacillati</taxon>
        <taxon>Actinomycetota</taxon>
        <taxon>Actinomycetes</taxon>
        <taxon>Bifidobacteriales</taxon>
        <taxon>Bifidobacteriaceae</taxon>
        <taxon>Gardnerella</taxon>
    </lineage>
</organism>
<accession>A0AAP8IT83</accession>
<protein>
    <submittedName>
        <fullName evidence="7">MFS transporter</fullName>
    </submittedName>
</protein>
<feature type="transmembrane region" description="Helical" evidence="5">
    <location>
        <begin position="376"/>
        <end position="403"/>
    </location>
</feature>
<dbReference type="SUPFAM" id="SSF103473">
    <property type="entry name" value="MFS general substrate transporter"/>
    <property type="match status" value="1"/>
</dbReference>
<dbReference type="PANTHER" id="PTHR42718">
    <property type="entry name" value="MAJOR FACILITATOR SUPERFAMILY MULTIDRUG TRANSPORTER MFSC"/>
    <property type="match status" value="1"/>
</dbReference>
<keyword evidence="4 5" id="KW-0472">Membrane</keyword>
<feature type="transmembrane region" description="Helical" evidence="5">
    <location>
        <begin position="149"/>
        <end position="172"/>
    </location>
</feature>
<dbReference type="PANTHER" id="PTHR42718:SF35">
    <property type="entry name" value="BLL0718 PROTEIN"/>
    <property type="match status" value="1"/>
</dbReference>
<feature type="transmembrane region" description="Helical" evidence="5">
    <location>
        <begin position="59"/>
        <end position="78"/>
    </location>
</feature>
<dbReference type="Gene3D" id="1.20.1250.20">
    <property type="entry name" value="MFS general substrate transporter like domains"/>
    <property type="match status" value="1"/>
</dbReference>
<dbReference type="GO" id="GO:0005886">
    <property type="term" value="C:plasma membrane"/>
    <property type="evidence" value="ECO:0007669"/>
    <property type="project" value="UniProtKB-SubCell"/>
</dbReference>